<gene>
    <name evidence="1" type="ORF">S03H2_51118</name>
</gene>
<proteinExistence type="predicted"/>
<accession>X1JLS2</accession>
<reference evidence="1" key="1">
    <citation type="journal article" date="2014" name="Front. Microbiol.">
        <title>High frequency of phylogenetically diverse reductive dehalogenase-homologous genes in deep subseafloor sedimentary metagenomes.</title>
        <authorList>
            <person name="Kawai M."/>
            <person name="Futagami T."/>
            <person name="Toyoda A."/>
            <person name="Takaki Y."/>
            <person name="Nishi S."/>
            <person name="Hori S."/>
            <person name="Arai W."/>
            <person name="Tsubouchi T."/>
            <person name="Morono Y."/>
            <person name="Uchiyama I."/>
            <person name="Ito T."/>
            <person name="Fujiyama A."/>
            <person name="Inagaki F."/>
            <person name="Takami H."/>
        </authorList>
    </citation>
    <scope>NUCLEOTIDE SEQUENCE</scope>
    <source>
        <strain evidence="1">Expedition CK06-06</strain>
    </source>
</reference>
<feature type="non-terminal residue" evidence="1">
    <location>
        <position position="54"/>
    </location>
</feature>
<name>X1JLS2_9ZZZZ</name>
<evidence type="ECO:0000313" key="1">
    <source>
        <dbReference type="EMBL" id="GAH70728.1"/>
    </source>
</evidence>
<protein>
    <submittedName>
        <fullName evidence="1">Uncharacterized protein</fullName>
    </submittedName>
</protein>
<dbReference type="AlphaFoldDB" id="X1JLS2"/>
<comment type="caution">
    <text evidence="1">The sequence shown here is derived from an EMBL/GenBank/DDBJ whole genome shotgun (WGS) entry which is preliminary data.</text>
</comment>
<dbReference type="EMBL" id="BARU01032407">
    <property type="protein sequence ID" value="GAH70728.1"/>
    <property type="molecule type" value="Genomic_DNA"/>
</dbReference>
<sequence>MVIAPYWYQGTWVFDDESVGLNKEPFVAGVPEMIDDLVKDIPNARSGFRLLFSS</sequence>
<organism evidence="1">
    <name type="scientific">marine sediment metagenome</name>
    <dbReference type="NCBI Taxonomy" id="412755"/>
    <lineage>
        <taxon>unclassified sequences</taxon>
        <taxon>metagenomes</taxon>
        <taxon>ecological metagenomes</taxon>
    </lineage>
</organism>